<dbReference type="GO" id="GO:0072546">
    <property type="term" value="C:EMC complex"/>
    <property type="evidence" value="ECO:0007669"/>
    <property type="project" value="InterPro"/>
</dbReference>
<comment type="similarity">
    <text evidence="2">Belongs to the EMC6 family.</text>
</comment>
<dbReference type="GO" id="GO:0034975">
    <property type="term" value="P:protein folding in endoplasmic reticulum"/>
    <property type="evidence" value="ECO:0007669"/>
    <property type="project" value="TreeGrafter"/>
</dbReference>
<evidence type="ECO:0000256" key="2">
    <source>
        <dbReference type="ARBA" id="ARBA00009436"/>
    </source>
</evidence>
<dbReference type="InterPro" id="IPR008504">
    <property type="entry name" value="Emc6"/>
</dbReference>
<feature type="transmembrane region" description="Helical" evidence="8">
    <location>
        <begin position="105"/>
        <end position="123"/>
    </location>
</feature>
<keyword evidence="10" id="KW-1185">Reference proteome</keyword>
<protein>
    <recommendedName>
        <fullName evidence="3">ER membrane protein complex subunit 6</fullName>
    </recommendedName>
</protein>
<keyword evidence="4 8" id="KW-0812">Transmembrane</keyword>
<organism evidence="9 10">
    <name type="scientific">Leucocoprinus leucothites</name>
    <dbReference type="NCBI Taxonomy" id="201217"/>
    <lineage>
        <taxon>Eukaryota</taxon>
        <taxon>Fungi</taxon>
        <taxon>Dikarya</taxon>
        <taxon>Basidiomycota</taxon>
        <taxon>Agaricomycotina</taxon>
        <taxon>Agaricomycetes</taxon>
        <taxon>Agaricomycetidae</taxon>
        <taxon>Agaricales</taxon>
        <taxon>Agaricineae</taxon>
        <taxon>Agaricaceae</taxon>
        <taxon>Leucocoprinus</taxon>
    </lineage>
</organism>
<dbReference type="GO" id="GO:0000045">
    <property type="term" value="P:autophagosome assembly"/>
    <property type="evidence" value="ECO:0007669"/>
    <property type="project" value="TreeGrafter"/>
</dbReference>
<evidence type="ECO:0000256" key="3">
    <source>
        <dbReference type="ARBA" id="ARBA00020827"/>
    </source>
</evidence>
<dbReference type="AlphaFoldDB" id="A0A8H5GG66"/>
<feature type="transmembrane region" description="Helical" evidence="8">
    <location>
        <begin position="64"/>
        <end position="84"/>
    </location>
</feature>
<keyword evidence="6 8" id="KW-1133">Transmembrane helix</keyword>
<evidence type="ECO:0000256" key="4">
    <source>
        <dbReference type="ARBA" id="ARBA00022692"/>
    </source>
</evidence>
<evidence type="ECO:0000256" key="5">
    <source>
        <dbReference type="ARBA" id="ARBA00022824"/>
    </source>
</evidence>
<dbReference type="OrthoDB" id="16510at2759"/>
<keyword evidence="7 8" id="KW-0472">Membrane</keyword>
<comment type="caution">
    <text evidence="9">The sequence shown here is derived from an EMBL/GenBank/DDBJ whole genome shotgun (WGS) entry which is preliminary data.</text>
</comment>
<name>A0A8H5GG66_9AGAR</name>
<comment type="subcellular location">
    <subcellularLocation>
        <location evidence="1">Endoplasmic reticulum membrane</location>
        <topology evidence="1">Multi-pass membrane protein</topology>
    </subcellularLocation>
</comment>
<dbReference type="InterPro" id="IPR029008">
    <property type="entry name" value="EMC6-like"/>
</dbReference>
<evidence type="ECO:0000313" key="9">
    <source>
        <dbReference type="EMBL" id="KAF5364196.1"/>
    </source>
</evidence>
<gene>
    <name evidence="9" type="ORF">D9756_000104</name>
</gene>
<evidence type="ECO:0000256" key="7">
    <source>
        <dbReference type="ARBA" id="ARBA00023136"/>
    </source>
</evidence>
<reference evidence="9 10" key="1">
    <citation type="journal article" date="2020" name="ISME J.">
        <title>Uncovering the hidden diversity of litter-decomposition mechanisms in mushroom-forming fungi.</title>
        <authorList>
            <person name="Floudas D."/>
            <person name="Bentzer J."/>
            <person name="Ahren D."/>
            <person name="Johansson T."/>
            <person name="Persson P."/>
            <person name="Tunlid A."/>
        </authorList>
    </citation>
    <scope>NUCLEOTIDE SEQUENCE [LARGE SCALE GENOMIC DNA]</scope>
    <source>
        <strain evidence="9 10">CBS 146.42</strain>
    </source>
</reference>
<dbReference type="Proteomes" id="UP000559027">
    <property type="component" value="Unassembled WGS sequence"/>
</dbReference>
<evidence type="ECO:0000313" key="10">
    <source>
        <dbReference type="Proteomes" id="UP000559027"/>
    </source>
</evidence>
<dbReference type="EMBL" id="JAACJO010000001">
    <property type="protein sequence ID" value="KAF5364196.1"/>
    <property type="molecule type" value="Genomic_DNA"/>
</dbReference>
<dbReference type="PANTHER" id="PTHR20994">
    <property type="entry name" value="ER MEMBRANE PROTEIN COMPLEX SUBUNIT 6"/>
    <property type="match status" value="1"/>
</dbReference>
<evidence type="ECO:0000256" key="6">
    <source>
        <dbReference type="ARBA" id="ARBA00022989"/>
    </source>
</evidence>
<feature type="transmembrane region" description="Helical" evidence="8">
    <location>
        <begin position="37"/>
        <end position="58"/>
    </location>
</feature>
<accession>A0A8H5GG66</accession>
<evidence type="ECO:0000256" key="1">
    <source>
        <dbReference type="ARBA" id="ARBA00004477"/>
    </source>
</evidence>
<proteinExistence type="inferred from homology"/>
<dbReference type="PANTHER" id="PTHR20994:SF0">
    <property type="entry name" value="ER MEMBRANE PROTEIN COMPLEX SUBUNIT 6"/>
    <property type="match status" value="1"/>
</dbReference>
<keyword evidence="5" id="KW-0256">Endoplasmic reticulum</keyword>
<dbReference type="Pfam" id="PF07019">
    <property type="entry name" value="EMC6"/>
    <property type="match status" value="1"/>
</dbReference>
<sequence length="124" mass="13263">MSTAHVQQIVHSPPAMSANANTNNVINPAAVAHNVNILSSVHFLSACFSGAAAGILGLTNFSGFLLFFVSLLFSALCVSTFRCGGHPAQYLSDGGWELVKPTQDTVFGFILLWTLFYGIVHVYD</sequence>
<evidence type="ECO:0000256" key="8">
    <source>
        <dbReference type="SAM" id="Phobius"/>
    </source>
</evidence>